<organism evidence="3 4">
    <name type="scientific">Streptomyces carpaticus</name>
    <dbReference type="NCBI Taxonomy" id="285558"/>
    <lineage>
        <taxon>Bacteria</taxon>
        <taxon>Bacillati</taxon>
        <taxon>Actinomycetota</taxon>
        <taxon>Actinomycetes</taxon>
        <taxon>Kitasatosporales</taxon>
        <taxon>Streptomycetaceae</taxon>
        <taxon>Streptomyces</taxon>
    </lineage>
</organism>
<dbReference type="InterPro" id="IPR015330">
    <property type="entry name" value="DNA_primase/pol_bifunc_N"/>
</dbReference>
<dbReference type="EMBL" id="JBHGBT010000004">
    <property type="protein sequence ID" value="MFB4194048.1"/>
    <property type="molecule type" value="Genomic_DNA"/>
</dbReference>
<sequence>MREILGMRRTNGRGGSGGDGGSGGGTGGGAGRGSGRALRDAALGYARHCGWPVLPGVEAGPDGRCGCGKAGCVVPGAHPLDPELLAASSDRRMVGWWWTRRPTAPIILATGADGAPCAVSLPAAAAPWAHAELANRGVRTGPVVITPSRACWLVAPYDPAELGELLYARDLVPGSLRFHSVGGYVPLPPSPLAAGRAAWLRGPWPGRDGRVRLPRTAALLDVLVEAAIRTPGGGSRLAS</sequence>
<feature type="domain" description="DNA primase/polymerase bifunctional N-terminal" evidence="2">
    <location>
        <begin position="42"/>
        <end position="223"/>
    </location>
</feature>
<evidence type="ECO:0000256" key="1">
    <source>
        <dbReference type="SAM" id="MobiDB-lite"/>
    </source>
</evidence>
<feature type="compositionally biased region" description="Gly residues" evidence="1">
    <location>
        <begin position="12"/>
        <end position="34"/>
    </location>
</feature>
<evidence type="ECO:0000313" key="3">
    <source>
        <dbReference type="EMBL" id="MFB4194048.1"/>
    </source>
</evidence>
<dbReference type="RefSeq" id="WP_375062073.1">
    <property type="nucleotide sequence ID" value="NZ_JBHGBT010000004.1"/>
</dbReference>
<feature type="region of interest" description="Disordered" evidence="1">
    <location>
        <begin position="1"/>
        <end position="34"/>
    </location>
</feature>
<reference evidence="3 4" key="1">
    <citation type="submission" date="2024-09" db="EMBL/GenBank/DDBJ databases">
        <title>Draft genome sequence of multifaceted antimicrobials producing Streptomyces sp. strain FH1.</title>
        <authorList>
            <person name="Hassan F."/>
            <person name="Ali H."/>
            <person name="Hassan N."/>
            <person name="Nawaz A."/>
        </authorList>
    </citation>
    <scope>NUCLEOTIDE SEQUENCE [LARGE SCALE GENOMIC DNA]</scope>
    <source>
        <strain evidence="3 4">FH1</strain>
    </source>
</reference>
<evidence type="ECO:0000259" key="2">
    <source>
        <dbReference type="SMART" id="SM00943"/>
    </source>
</evidence>
<evidence type="ECO:0000313" key="4">
    <source>
        <dbReference type="Proteomes" id="UP001577267"/>
    </source>
</evidence>
<accession>A0ABV4ZJ96</accession>
<keyword evidence="4" id="KW-1185">Reference proteome</keyword>
<dbReference type="Proteomes" id="UP001577267">
    <property type="component" value="Unassembled WGS sequence"/>
</dbReference>
<name>A0ABV4ZJ96_9ACTN</name>
<gene>
    <name evidence="3" type="ORF">ACE11A_06735</name>
</gene>
<dbReference type="Pfam" id="PF09250">
    <property type="entry name" value="Prim-Pol"/>
    <property type="match status" value="1"/>
</dbReference>
<dbReference type="SMART" id="SM00943">
    <property type="entry name" value="Prim-Pol"/>
    <property type="match status" value="1"/>
</dbReference>
<proteinExistence type="predicted"/>
<comment type="caution">
    <text evidence="3">The sequence shown here is derived from an EMBL/GenBank/DDBJ whole genome shotgun (WGS) entry which is preliminary data.</text>
</comment>
<protein>
    <submittedName>
        <fullName evidence="3">Bifunctional DNA primase/polymerase</fullName>
    </submittedName>
</protein>